<accession>A0A645APM7</accession>
<name>A0A645APM7_9ZZZZ</name>
<gene>
    <name evidence="1" type="ORF">SDC9_101047</name>
</gene>
<dbReference type="EMBL" id="VSSQ01014726">
    <property type="protein sequence ID" value="MPM54271.1"/>
    <property type="molecule type" value="Genomic_DNA"/>
</dbReference>
<sequence>MSKIRFLFPIDGDVITPADGKADENGGVAINVRLLAPAGCELTVNEHKAIDSGRGSEGMCEYSVPITINGYRTALDAKCGAENEVIYIYRFKSADKKYRLALDDIIWSVRELAEKKDEYKSIFDCAFFRLFKNLNNDFGTDVHMNIYYTDENGFDLTMMPDKYKEEFIANNSWLKLTFHAYANEPSRIYRYSPYSVLIRDYNLVTDQIIRFAGKETMNTSANGLHYGETTVEGARALRECGINCLVGYYTFDSNGDPYVSYYLNKEQTLHCFDRDFWVDNKEGIIFSKDKMVIDAFALDAIRPRLDYLRDERPTEAGTMNFVTHEQYLYPYYCAYQPDYEKKIRTACAWAGENGYKPCFISDVIKEKYPD</sequence>
<comment type="caution">
    <text evidence="1">The sequence shown here is derived from an EMBL/GenBank/DDBJ whole genome shotgun (WGS) entry which is preliminary data.</text>
</comment>
<reference evidence="1" key="1">
    <citation type="submission" date="2019-08" db="EMBL/GenBank/DDBJ databases">
        <authorList>
            <person name="Kucharzyk K."/>
            <person name="Murdoch R.W."/>
            <person name="Higgins S."/>
            <person name="Loffler F."/>
        </authorList>
    </citation>
    <scope>NUCLEOTIDE SEQUENCE</scope>
</reference>
<evidence type="ECO:0000313" key="1">
    <source>
        <dbReference type="EMBL" id="MPM54271.1"/>
    </source>
</evidence>
<organism evidence="1">
    <name type="scientific">bioreactor metagenome</name>
    <dbReference type="NCBI Taxonomy" id="1076179"/>
    <lineage>
        <taxon>unclassified sequences</taxon>
        <taxon>metagenomes</taxon>
        <taxon>ecological metagenomes</taxon>
    </lineage>
</organism>
<proteinExistence type="predicted"/>
<dbReference type="AlphaFoldDB" id="A0A645APM7"/>
<protein>
    <submittedName>
        <fullName evidence="1">Uncharacterized protein</fullName>
    </submittedName>
</protein>